<dbReference type="InterPro" id="IPR018707">
    <property type="entry name" value="LpxR"/>
</dbReference>
<keyword evidence="3" id="KW-1185">Reference proteome</keyword>
<dbReference type="EMBL" id="JAJNNZ010000001">
    <property type="protein sequence ID" value="MCJ2375377.1"/>
    <property type="molecule type" value="Genomic_DNA"/>
</dbReference>
<sequence length="327" mass="36183">MKYHYIAASLLSFSAAVTASELATVSFALDNDGIYGSDEDYSNGIFVSYTSGSIKPYWLFQPLSLSYWGASSLDKVEVQLGHKIWTPTDIEASYPLENDRPYAGYFHGEFNYISLHPEQAHRFNLTIGTTGENSYADKAQRIVHSIVGSSEPQGWEYQIDNKVVGSLGYLSHFNLLRKQILSNSSWELSNVSEANIGNFRSDVSTGFMLRFGTDLHNNFGAANISAENPFKAGMIGTSGSAWFSFIGAELRYRFNDHTIEGARSALPEPQDRYDVDLQHLQTTLVTGIAWYNRHVGASLTLTGKNADYKQASNGIHGNGAISLFAFF</sequence>
<feature type="signal peptide" evidence="1">
    <location>
        <begin position="1"/>
        <end position="19"/>
    </location>
</feature>
<comment type="caution">
    <text evidence="2">The sequence shown here is derived from an EMBL/GenBank/DDBJ whole genome shotgun (WGS) entry which is preliminary data.</text>
</comment>
<evidence type="ECO:0000313" key="3">
    <source>
        <dbReference type="Proteomes" id="UP001139488"/>
    </source>
</evidence>
<reference evidence="2" key="1">
    <citation type="submission" date="2021-11" db="EMBL/GenBank/DDBJ databases">
        <title>Vibrio ZSDE26 sp. nov. and Vibrio ZSDZ34 sp. nov., isolated from coastal seawater in Qingdao.</title>
        <authorList>
            <person name="Zhang P."/>
        </authorList>
    </citation>
    <scope>NUCLEOTIDE SEQUENCE</scope>
    <source>
        <strain evidence="2">ZSDZ34</strain>
    </source>
</reference>
<dbReference type="InterPro" id="IPR037107">
    <property type="entry name" value="Put_OMP_sf"/>
</dbReference>
<evidence type="ECO:0000256" key="1">
    <source>
        <dbReference type="SAM" id="SignalP"/>
    </source>
</evidence>
<dbReference type="Gene3D" id="2.40.128.140">
    <property type="entry name" value="Outer membrane protein"/>
    <property type="match status" value="1"/>
</dbReference>
<dbReference type="RefSeq" id="WP_244354331.1">
    <property type="nucleotide sequence ID" value="NZ_JAJNNZ010000001.1"/>
</dbReference>
<keyword evidence="1" id="KW-0732">Signal</keyword>
<dbReference type="AlphaFoldDB" id="A0A9X1W6H5"/>
<gene>
    <name evidence="2" type="ORF">LNL84_00855</name>
</gene>
<proteinExistence type="predicted"/>
<dbReference type="Proteomes" id="UP001139488">
    <property type="component" value="Unassembled WGS sequence"/>
</dbReference>
<evidence type="ECO:0000313" key="2">
    <source>
        <dbReference type="EMBL" id="MCJ2375377.1"/>
    </source>
</evidence>
<name>A0A9X1W6H5_9VIBR</name>
<dbReference type="Pfam" id="PF09982">
    <property type="entry name" value="LpxR"/>
    <property type="match status" value="1"/>
</dbReference>
<accession>A0A9X1W6H5</accession>
<protein>
    <submittedName>
        <fullName evidence="2">Lipid A deacylase LpxR family protein</fullName>
    </submittedName>
</protein>
<feature type="chain" id="PRO_5040830978" evidence="1">
    <location>
        <begin position="20"/>
        <end position="327"/>
    </location>
</feature>
<organism evidence="2 3">
    <name type="scientific">Vibrio gelatinilyticus</name>
    <dbReference type="NCBI Taxonomy" id="2893468"/>
    <lineage>
        <taxon>Bacteria</taxon>
        <taxon>Pseudomonadati</taxon>
        <taxon>Pseudomonadota</taxon>
        <taxon>Gammaproteobacteria</taxon>
        <taxon>Vibrionales</taxon>
        <taxon>Vibrionaceae</taxon>
        <taxon>Vibrio</taxon>
    </lineage>
</organism>